<sequence>MSNDHDDTKAQLAEYLRLNPDATAIEAVGHAGADPDRWVDVVRDALESDDPHTAIRSGESPETTGMDTDPDRPNPGVETERSGSSPNESAENAESGETDTVDVNTEWGSWSDADFTTTEPDTYPPALLEREQWMGRLKGEKLPFAPWGDADHPDGEDEKDARYKWGIADHYVDGDTVALAEDDHQLGGRVFIQRESDPFAFVDGDDVRDPETGEVHPAFVAILEHLGLTYADVSTSGAGAHAYYHAPDGLPIDGKGQAVFDIDTEPWGANDAPPTVEIYANKHVCVTTGEHVDGTPTDLAEWDADALRSILEANGYEDKDRISHDTDRDRSDLEEYDPEVTGSNDTAEDIRDVLKAVDRLRVHDLPLRTRTTGEDATGWRTFDPSYRSSESGESLHAPADEPVFHDHKEGESFGLLGLFAAEEGIIRHPWDRLEGSDWWDAVDAARDAGAPIPEYDTTDTAEHMTVLPPSVRDLSTATSGWDWRHAAKETDLTIDDVRDRTTDAIADAYGSGDRVLIEALPTMGKSYGSIKAAAETDEPVTILTGRGRKEQYDQLREWCEEHGLTYKTLPSFTRDCETANGEHGEDWAEKVRGWYNRGATPKAIHAFAEEVLGRALPCQAQEGHRCTYAAKWDFDPETDGSGDPEEDIPIDVLIGHYTHAYKPKVTTGRTVVFDEHPNGAFETVLGPELQGAVSYWLETTGGIPFDSYTDLLENRDDESRRSDALLWFEENGIEPDETRVFDDRNAHATAPLAVFTLLASDDLENGFERADLGEHGLGIFNRANGSVSILQPPALDYTTGTVALDGTPTKRMWELSLGERLTHRQVLQDGERTEYLRDALNLNIVPTTEYVKPYNSPDHVNTEEDGALLEAIAKVHGEKPGVITTTTAEHEYDAEGLLEYVDETKHYGNVLGSNEFKEKRLGAVVGSNHYGDGYIKKWGAYAGETVERGEGKGADLSYTGIGEKILTHMREHDTLQAVMRFGRDGNGAVVYTHTNTLPEWVPIASEGRVLKTWSDGMRDVLTALEDMGTATTEAIVDHPAVDLSRQQAFSHLEELRDRDVLERMQDTEDGRRVVWIDDGLHRLGEHGEAELDPVDLEELTDTEVRQVARSSIYTWDFTNREGSDTPEPVRAGSTPSTPGTRADPGGNRPPDPAD</sequence>
<keyword evidence="3" id="KW-1185">Reference proteome</keyword>
<name>A0ABD5UVU5_9EURY</name>
<feature type="region of interest" description="Disordered" evidence="1">
    <location>
        <begin position="1115"/>
        <end position="1154"/>
    </location>
</feature>
<feature type="compositionally biased region" description="Low complexity" evidence="1">
    <location>
        <begin position="82"/>
        <end position="93"/>
    </location>
</feature>
<accession>A0ABD5UVU5</accession>
<feature type="compositionally biased region" description="Basic and acidic residues" evidence="1">
    <location>
        <begin position="43"/>
        <end position="53"/>
    </location>
</feature>
<feature type="region of interest" description="Disordered" evidence="1">
    <location>
        <begin position="318"/>
        <end position="344"/>
    </location>
</feature>
<feature type="compositionally biased region" description="Basic and acidic residues" evidence="1">
    <location>
        <begin position="318"/>
        <end position="333"/>
    </location>
</feature>
<proteinExistence type="predicted"/>
<feature type="compositionally biased region" description="Polar residues" evidence="1">
    <location>
        <begin position="101"/>
        <end position="120"/>
    </location>
</feature>
<reference evidence="2 3" key="1">
    <citation type="journal article" date="2019" name="Int. J. Syst. Evol. Microbiol.">
        <title>The Global Catalogue of Microorganisms (GCM) 10K type strain sequencing project: providing services to taxonomists for standard genome sequencing and annotation.</title>
        <authorList>
            <consortium name="The Broad Institute Genomics Platform"/>
            <consortium name="The Broad Institute Genome Sequencing Center for Infectious Disease"/>
            <person name="Wu L."/>
            <person name="Ma J."/>
        </authorList>
    </citation>
    <scope>NUCLEOTIDE SEQUENCE [LARGE SCALE GENOMIC DNA]</scope>
    <source>
        <strain evidence="2 3">SKJ47</strain>
    </source>
</reference>
<dbReference type="AlphaFoldDB" id="A0ABD5UVU5"/>
<evidence type="ECO:0000256" key="1">
    <source>
        <dbReference type="SAM" id="MobiDB-lite"/>
    </source>
</evidence>
<dbReference type="RefSeq" id="WP_379524699.1">
    <property type="nucleotide sequence ID" value="NZ_JBHSVN010000003.1"/>
</dbReference>
<dbReference type="Proteomes" id="UP001596296">
    <property type="component" value="Unassembled WGS sequence"/>
</dbReference>
<dbReference type="EMBL" id="JBHSXL010000007">
    <property type="protein sequence ID" value="MFC6892590.1"/>
    <property type="molecule type" value="Genomic_DNA"/>
</dbReference>
<gene>
    <name evidence="2" type="ORF">ACFQE9_08225</name>
</gene>
<feature type="region of interest" description="Disordered" evidence="1">
    <location>
        <begin position="43"/>
        <end position="123"/>
    </location>
</feature>
<evidence type="ECO:0000313" key="3">
    <source>
        <dbReference type="Proteomes" id="UP001596296"/>
    </source>
</evidence>
<protein>
    <submittedName>
        <fullName evidence="2">Uncharacterized protein</fullName>
    </submittedName>
</protein>
<evidence type="ECO:0000313" key="2">
    <source>
        <dbReference type="EMBL" id="MFC6892590.1"/>
    </source>
</evidence>
<organism evidence="2 3">
    <name type="scientific">Halopenitus salinus</name>
    <dbReference type="NCBI Taxonomy" id="1198295"/>
    <lineage>
        <taxon>Archaea</taxon>
        <taxon>Methanobacteriati</taxon>
        <taxon>Methanobacteriota</taxon>
        <taxon>Stenosarchaea group</taxon>
        <taxon>Halobacteria</taxon>
        <taxon>Halobacteriales</taxon>
        <taxon>Haloferacaceae</taxon>
        <taxon>Halopenitus</taxon>
    </lineage>
</organism>
<comment type="caution">
    <text evidence="2">The sequence shown here is derived from an EMBL/GenBank/DDBJ whole genome shotgun (WGS) entry which is preliminary data.</text>
</comment>